<dbReference type="SUPFAM" id="SSF52402">
    <property type="entry name" value="Adenine nucleotide alpha hydrolases-like"/>
    <property type="match status" value="1"/>
</dbReference>
<dbReference type="InterPro" id="IPR014729">
    <property type="entry name" value="Rossmann-like_a/b/a_fold"/>
</dbReference>
<gene>
    <name evidence="1" type="ORF">MetexDRAFT_0279</name>
</gene>
<comment type="caution">
    <text evidence="1">The sequence shown here is derived from an EMBL/GenBank/DDBJ whole genome shotgun (WGS) entry which is preliminary data.</text>
</comment>
<dbReference type="Proteomes" id="UP000004382">
    <property type="component" value="Unassembled WGS sequence"/>
</dbReference>
<reference evidence="1 2" key="1">
    <citation type="submission" date="2011-09" db="EMBL/GenBank/DDBJ databases">
        <title>The draft genome of Methylobacterium extorquens DSM 13060.</title>
        <authorList>
            <consortium name="US DOE Joint Genome Institute (JGI-PGF)"/>
            <person name="Lucas S."/>
            <person name="Han J."/>
            <person name="Lapidus A."/>
            <person name="Cheng J.-F."/>
            <person name="Goodwin L."/>
            <person name="Pitluck S."/>
            <person name="Peters L."/>
            <person name="Land M.L."/>
            <person name="Hauser L."/>
            <person name="Koskimaki J."/>
            <person name="Halonen O."/>
            <person name="Pirttila A."/>
            <person name="Frank C."/>
            <person name="Woyke T.J."/>
        </authorList>
    </citation>
    <scope>NUCLEOTIDE SEQUENCE [LARGE SCALE GENOMIC DNA]</scope>
    <source>
        <strain evidence="1 2">DSM 13060</strain>
    </source>
</reference>
<sequence length="303" mass="34288">MAGRRIFCSFSGGESSAEMTLRVKRALRPNDELLVMFANTGQEDERTLVFVDRCDREFDLNVVWVEAVINPEHRQVTTHRVVTFETATRDKSLFEAMIRKYGIPNQNYPHCTRELKLRPMASYLASMGWTAGSYITAIGIRADEIDRIDGEARAKGFEYPLARAGIRKRDVHAAWDARPFQLGLREHEGNCRWCWKKSPRKHLTLITEQPSVYDVPRYFERTYPHAGAGDGPRVFFRGGRSTDDLFALAAQPFEPFVDMRGKGQMEFGFAAPAFDADLDLGGSCGESCEPYGDERSPTLEAAE</sequence>
<organism evidence="1 2">
    <name type="scientific">Methylorubrum extorquens DSM 13060</name>
    <dbReference type="NCBI Taxonomy" id="882800"/>
    <lineage>
        <taxon>Bacteria</taxon>
        <taxon>Pseudomonadati</taxon>
        <taxon>Pseudomonadota</taxon>
        <taxon>Alphaproteobacteria</taxon>
        <taxon>Hyphomicrobiales</taxon>
        <taxon>Methylobacteriaceae</taxon>
        <taxon>Methylorubrum</taxon>
    </lineage>
</organism>
<evidence type="ECO:0000313" key="1">
    <source>
        <dbReference type="EMBL" id="EHP94934.1"/>
    </source>
</evidence>
<dbReference type="RefSeq" id="WP_003596385.1">
    <property type="nucleotide sequence ID" value="NZ_AGJK01000003.1"/>
</dbReference>
<accession>H1KCB7</accession>
<protein>
    <recommendedName>
        <fullName evidence="3">Phosphoadenosine phosphosulfate reductase</fullName>
    </recommendedName>
</protein>
<evidence type="ECO:0000313" key="2">
    <source>
        <dbReference type="Proteomes" id="UP000004382"/>
    </source>
</evidence>
<dbReference type="EMBL" id="AGJK01000003">
    <property type="protein sequence ID" value="EHP94934.1"/>
    <property type="molecule type" value="Genomic_DNA"/>
</dbReference>
<proteinExistence type="predicted"/>
<dbReference type="PATRIC" id="fig|882800.3.peg.263"/>
<dbReference type="AlphaFoldDB" id="H1KCB7"/>
<name>H1KCB7_METEX</name>
<evidence type="ECO:0008006" key="3">
    <source>
        <dbReference type="Google" id="ProtNLM"/>
    </source>
</evidence>
<dbReference type="Gene3D" id="3.40.50.620">
    <property type="entry name" value="HUPs"/>
    <property type="match status" value="1"/>
</dbReference>